<comment type="caution">
    <text evidence="2">The sequence shown here is derived from an EMBL/GenBank/DDBJ whole genome shotgun (WGS) entry which is preliminary data.</text>
</comment>
<evidence type="ECO:0000313" key="3">
    <source>
        <dbReference type="Proteomes" id="UP000403266"/>
    </source>
</evidence>
<dbReference type="AlphaFoldDB" id="A0A5N7MWD4"/>
<reference evidence="2 3" key="1">
    <citation type="journal article" date="2019" name="Syst. Appl. Microbiol.">
        <title>Microvirga tunisiensis sp. nov., a root nodule symbiotic bacterium isolated from Lupinus micranthus and L. luteus grown in Northern Tunisia.</title>
        <authorList>
            <person name="Msaddak A."/>
            <person name="Rejili M."/>
            <person name="Duran D."/>
            <person name="Mars M."/>
            <person name="Palacios J.M."/>
            <person name="Ruiz-Argueso T."/>
            <person name="Rey L."/>
            <person name="Imperial J."/>
        </authorList>
    </citation>
    <scope>NUCLEOTIDE SEQUENCE [LARGE SCALE GENOMIC DNA]</scope>
    <source>
        <strain evidence="2 3">Lmie10</strain>
    </source>
</reference>
<keyword evidence="3" id="KW-1185">Reference proteome</keyword>
<name>A0A5N7MWD4_9HYPH</name>
<organism evidence="2 3">
    <name type="scientific">Microvirga tunisiensis</name>
    <dbReference type="NCBI Taxonomy" id="2108360"/>
    <lineage>
        <taxon>Bacteria</taxon>
        <taxon>Pseudomonadati</taxon>
        <taxon>Pseudomonadota</taxon>
        <taxon>Alphaproteobacteria</taxon>
        <taxon>Hyphomicrobiales</taxon>
        <taxon>Methylobacteriaceae</taxon>
        <taxon>Microvirga</taxon>
    </lineage>
</organism>
<evidence type="ECO:0000259" key="1">
    <source>
        <dbReference type="Pfam" id="PF13751"/>
    </source>
</evidence>
<dbReference type="EMBL" id="VOSK01000447">
    <property type="protein sequence ID" value="MPR30789.1"/>
    <property type="molecule type" value="Genomic_DNA"/>
</dbReference>
<protein>
    <submittedName>
        <fullName evidence="2">IS5/IS1182 family transposase</fullName>
    </submittedName>
</protein>
<dbReference type="Proteomes" id="UP000403266">
    <property type="component" value="Unassembled WGS sequence"/>
</dbReference>
<evidence type="ECO:0000313" key="2">
    <source>
        <dbReference type="EMBL" id="MPR30789.1"/>
    </source>
</evidence>
<proteinExistence type="predicted"/>
<accession>A0A5N7MWD4</accession>
<gene>
    <name evidence="2" type="ORF">FS320_38965</name>
</gene>
<dbReference type="InterPro" id="IPR025668">
    <property type="entry name" value="Tnp_DDE_dom"/>
</dbReference>
<sequence length="69" mass="7479">GIEGTISAGVRVLHLRRSRYIGLTKTHLQHVLTAAAINLIRLGAWFAGTPLARTRQSAFTKLMMAPVPA</sequence>
<feature type="non-terminal residue" evidence="2">
    <location>
        <position position="1"/>
    </location>
</feature>
<dbReference type="RefSeq" id="WP_192926402.1">
    <property type="nucleotide sequence ID" value="NZ_VOSJ01000476.1"/>
</dbReference>
<feature type="domain" description="Transposase DDE" evidence="1">
    <location>
        <begin position="2"/>
        <end position="42"/>
    </location>
</feature>
<dbReference type="Pfam" id="PF13751">
    <property type="entry name" value="DDE_Tnp_1_6"/>
    <property type="match status" value="1"/>
</dbReference>